<evidence type="ECO:0000313" key="1">
    <source>
        <dbReference type="EMBL" id="EKV31806.1"/>
    </source>
</evidence>
<dbReference type="STRING" id="1238182.C882_3557"/>
<evidence type="ECO:0000313" key="2">
    <source>
        <dbReference type="Proteomes" id="UP000009881"/>
    </source>
</evidence>
<organism evidence="1 2">
    <name type="scientific">Caenispirillum salinarum AK4</name>
    <dbReference type="NCBI Taxonomy" id="1238182"/>
    <lineage>
        <taxon>Bacteria</taxon>
        <taxon>Pseudomonadati</taxon>
        <taxon>Pseudomonadota</taxon>
        <taxon>Alphaproteobacteria</taxon>
        <taxon>Rhodospirillales</taxon>
        <taxon>Novispirillaceae</taxon>
        <taxon>Caenispirillum</taxon>
    </lineage>
</organism>
<dbReference type="AlphaFoldDB" id="K9HU78"/>
<reference evidence="1 2" key="1">
    <citation type="journal article" date="2013" name="Genome Announc.">
        <title>Draft Genome Sequence of an Alphaproteobacterium, Caenispirillum salinarum AK4(T), Isolated from a Solar Saltern.</title>
        <authorList>
            <person name="Khatri I."/>
            <person name="Singh A."/>
            <person name="Korpole S."/>
            <person name="Pinnaka A.K."/>
            <person name="Subramanian S."/>
        </authorList>
    </citation>
    <scope>NUCLEOTIDE SEQUENCE [LARGE SCALE GENOMIC DNA]</scope>
    <source>
        <strain evidence="1 2">AK4</strain>
    </source>
</reference>
<dbReference type="EMBL" id="ANHY01000005">
    <property type="protein sequence ID" value="EKV31806.1"/>
    <property type="molecule type" value="Genomic_DNA"/>
</dbReference>
<sequence>MEPPLHELMTDEVTLAVMRRDRLSPDVVWAHVERARAGLRDRELLIQELPPLRKCA</sequence>
<gene>
    <name evidence="1" type="ORF">C882_3557</name>
</gene>
<keyword evidence="2" id="KW-1185">Reference proteome</keyword>
<accession>K9HU78</accession>
<dbReference type="Proteomes" id="UP000009881">
    <property type="component" value="Unassembled WGS sequence"/>
</dbReference>
<comment type="caution">
    <text evidence="1">The sequence shown here is derived from an EMBL/GenBank/DDBJ whole genome shotgun (WGS) entry which is preliminary data.</text>
</comment>
<name>K9HU78_9PROT</name>
<proteinExistence type="predicted"/>
<protein>
    <submittedName>
        <fullName evidence="1">Uncharacterized protein</fullName>
    </submittedName>
</protein>